<gene>
    <name evidence="2" type="ORF">HDA45_003222</name>
</gene>
<comment type="caution">
    <text evidence="2">The sequence shown here is derived from an EMBL/GenBank/DDBJ whole genome shotgun (WGS) entry which is preliminary data.</text>
</comment>
<proteinExistence type="predicted"/>
<keyword evidence="1" id="KW-0812">Transmembrane</keyword>
<keyword evidence="1" id="KW-1133">Transmembrane helix</keyword>
<sequence>MTVTRTRSDRRRLAVSAVIGHLVVIAGAALLREPTLWFAVGLMGPGLCLCVGTAAVLRKAVGRPGSAANDLDERELHLRGKAHYSAFQGICLLMVVDLGYGLYAAGQPDAGSLLAAMTAALLVFGTSLPALWLAWRLPDDDPEDYTDFEGVTPA</sequence>
<dbReference type="AlphaFoldDB" id="A0A841B333"/>
<evidence type="ECO:0000256" key="1">
    <source>
        <dbReference type="SAM" id="Phobius"/>
    </source>
</evidence>
<keyword evidence="3" id="KW-1185">Reference proteome</keyword>
<feature type="transmembrane region" description="Helical" evidence="1">
    <location>
        <begin position="112"/>
        <end position="135"/>
    </location>
</feature>
<evidence type="ECO:0000313" key="2">
    <source>
        <dbReference type="EMBL" id="MBB5853135.1"/>
    </source>
</evidence>
<organism evidence="2 3">
    <name type="scientific">Amycolatopsis umgeniensis</name>
    <dbReference type="NCBI Taxonomy" id="336628"/>
    <lineage>
        <taxon>Bacteria</taxon>
        <taxon>Bacillati</taxon>
        <taxon>Actinomycetota</taxon>
        <taxon>Actinomycetes</taxon>
        <taxon>Pseudonocardiales</taxon>
        <taxon>Pseudonocardiaceae</taxon>
        <taxon>Amycolatopsis</taxon>
    </lineage>
</organism>
<protein>
    <recommendedName>
        <fullName evidence="4">Integral membrane protein</fullName>
    </recommendedName>
</protein>
<accession>A0A841B333</accession>
<evidence type="ECO:0008006" key="4">
    <source>
        <dbReference type="Google" id="ProtNLM"/>
    </source>
</evidence>
<feature type="transmembrane region" description="Helical" evidence="1">
    <location>
        <begin position="37"/>
        <end position="57"/>
    </location>
</feature>
<reference evidence="2 3" key="1">
    <citation type="submission" date="2020-08" db="EMBL/GenBank/DDBJ databases">
        <title>Sequencing the genomes of 1000 actinobacteria strains.</title>
        <authorList>
            <person name="Klenk H.-P."/>
        </authorList>
    </citation>
    <scope>NUCLEOTIDE SEQUENCE [LARGE SCALE GENOMIC DNA]</scope>
    <source>
        <strain evidence="2 3">DSM 45272</strain>
    </source>
</reference>
<dbReference type="EMBL" id="JACHMX010000001">
    <property type="protein sequence ID" value="MBB5853135.1"/>
    <property type="molecule type" value="Genomic_DNA"/>
</dbReference>
<name>A0A841B333_9PSEU</name>
<feature type="transmembrane region" description="Helical" evidence="1">
    <location>
        <begin position="84"/>
        <end position="106"/>
    </location>
</feature>
<keyword evidence="1" id="KW-0472">Membrane</keyword>
<dbReference type="RefSeq" id="WP_184896102.1">
    <property type="nucleotide sequence ID" value="NZ_JACHMX010000001.1"/>
</dbReference>
<dbReference type="Proteomes" id="UP000580861">
    <property type="component" value="Unassembled WGS sequence"/>
</dbReference>
<evidence type="ECO:0000313" key="3">
    <source>
        <dbReference type="Proteomes" id="UP000580861"/>
    </source>
</evidence>
<feature type="transmembrane region" description="Helical" evidence="1">
    <location>
        <begin position="12"/>
        <end position="31"/>
    </location>
</feature>